<keyword evidence="2" id="KW-1185">Reference proteome</keyword>
<name>A0A9N9C9G2_9GLOM</name>
<dbReference type="AlphaFoldDB" id="A0A9N9C9G2"/>
<comment type="caution">
    <text evidence="1">The sequence shown here is derived from an EMBL/GenBank/DDBJ whole genome shotgun (WGS) entry which is preliminary data.</text>
</comment>
<sequence length="53" mass="6193">MPKSYVKHTTQHITAIRLSNTGPEAKIWQKYDKNCEVTKVACQKNFQITEDRL</sequence>
<gene>
    <name evidence="1" type="ORF">DEBURN_LOCUS9112</name>
</gene>
<accession>A0A9N9C9G2</accession>
<dbReference type="EMBL" id="CAJVPK010001592">
    <property type="protein sequence ID" value="CAG8592150.1"/>
    <property type="molecule type" value="Genomic_DNA"/>
</dbReference>
<evidence type="ECO:0000313" key="2">
    <source>
        <dbReference type="Proteomes" id="UP000789706"/>
    </source>
</evidence>
<protein>
    <submittedName>
        <fullName evidence="1">5463_t:CDS:1</fullName>
    </submittedName>
</protein>
<proteinExistence type="predicted"/>
<dbReference type="Proteomes" id="UP000789706">
    <property type="component" value="Unassembled WGS sequence"/>
</dbReference>
<reference evidence="1" key="1">
    <citation type="submission" date="2021-06" db="EMBL/GenBank/DDBJ databases">
        <authorList>
            <person name="Kallberg Y."/>
            <person name="Tangrot J."/>
            <person name="Rosling A."/>
        </authorList>
    </citation>
    <scope>NUCLEOTIDE SEQUENCE</scope>
    <source>
        <strain evidence="1">AZ414A</strain>
    </source>
</reference>
<organism evidence="1 2">
    <name type="scientific">Diversispora eburnea</name>
    <dbReference type="NCBI Taxonomy" id="1213867"/>
    <lineage>
        <taxon>Eukaryota</taxon>
        <taxon>Fungi</taxon>
        <taxon>Fungi incertae sedis</taxon>
        <taxon>Mucoromycota</taxon>
        <taxon>Glomeromycotina</taxon>
        <taxon>Glomeromycetes</taxon>
        <taxon>Diversisporales</taxon>
        <taxon>Diversisporaceae</taxon>
        <taxon>Diversispora</taxon>
    </lineage>
</organism>
<evidence type="ECO:0000313" key="1">
    <source>
        <dbReference type="EMBL" id="CAG8592150.1"/>
    </source>
</evidence>